<dbReference type="EMBL" id="OX596094">
    <property type="protein sequence ID" value="CAM9390536.1"/>
    <property type="molecule type" value="Genomic_DNA"/>
</dbReference>
<gene>
    <name evidence="1" type="ORF">MRATA1EN22A_LOCUS1852</name>
</gene>
<dbReference type="Proteomes" id="UP001162501">
    <property type="component" value="Chromosome 10"/>
</dbReference>
<evidence type="ECO:0000313" key="2">
    <source>
        <dbReference type="Proteomes" id="UP001162501"/>
    </source>
</evidence>
<reference evidence="1" key="1">
    <citation type="submission" date="2023-05" db="EMBL/GenBank/DDBJ databases">
        <authorList>
            <consortium name="ELIXIR-Norway"/>
        </authorList>
    </citation>
    <scope>NUCLEOTIDE SEQUENCE</scope>
</reference>
<name>A0AC59Y558_RANTA</name>
<sequence>MWVNFWVLYTVSLIYVSIFNASIIQSDYPSFVIQFKIRKCDTSRLALLAQDYFFSYLGSFVVPYEFWNCFSISVSNAIEIFIGIALNLQLALGNMNILSIINSFNPQTQTIFPFVSSMFFKNVL</sequence>
<organism evidence="1 2">
    <name type="scientific">Rangifer tarandus platyrhynchus</name>
    <name type="common">Svalbard reindeer</name>
    <dbReference type="NCBI Taxonomy" id="3082113"/>
    <lineage>
        <taxon>Eukaryota</taxon>
        <taxon>Metazoa</taxon>
        <taxon>Chordata</taxon>
        <taxon>Craniata</taxon>
        <taxon>Vertebrata</taxon>
        <taxon>Euteleostomi</taxon>
        <taxon>Mammalia</taxon>
        <taxon>Eutheria</taxon>
        <taxon>Laurasiatheria</taxon>
        <taxon>Artiodactyla</taxon>
        <taxon>Ruminantia</taxon>
        <taxon>Pecora</taxon>
        <taxon>Cervidae</taxon>
        <taxon>Odocoileinae</taxon>
        <taxon>Rangifer</taxon>
    </lineage>
</organism>
<reference evidence="1" key="2">
    <citation type="submission" date="2025-03" db="EMBL/GenBank/DDBJ databases">
        <authorList>
            <consortium name="ELIXIR-Norway"/>
            <consortium name="Elixir Norway"/>
        </authorList>
    </citation>
    <scope>NUCLEOTIDE SEQUENCE</scope>
</reference>
<evidence type="ECO:0000313" key="1">
    <source>
        <dbReference type="EMBL" id="CAM9390536.1"/>
    </source>
</evidence>
<protein>
    <submittedName>
        <fullName evidence="1">Uncharacterized protein</fullName>
    </submittedName>
</protein>
<proteinExistence type="predicted"/>
<accession>A0AC59Y558</accession>